<feature type="domain" description="Helix-turn-helix" evidence="1">
    <location>
        <begin position="15"/>
        <end position="64"/>
    </location>
</feature>
<protein>
    <recommendedName>
        <fullName evidence="1">Helix-turn-helix domain-containing protein</fullName>
    </recommendedName>
</protein>
<dbReference type="EMBL" id="BAABAB010000044">
    <property type="protein sequence ID" value="GAA3637055.1"/>
    <property type="molecule type" value="Genomic_DNA"/>
</dbReference>
<gene>
    <name evidence="2" type="ORF">GCM10022236_44470</name>
</gene>
<reference evidence="3" key="1">
    <citation type="journal article" date="2019" name="Int. J. Syst. Evol. Microbiol.">
        <title>The Global Catalogue of Microorganisms (GCM) 10K type strain sequencing project: providing services to taxonomists for standard genome sequencing and annotation.</title>
        <authorList>
            <consortium name="The Broad Institute Genomics Platform"/>
            <consortium name="The Broad Institute Genome Sequencing Center for Infectious Disease"/>
            <person name="Wu L."/>
            <person name="Ma J."/>
        </authorList>
    </citation>
    <scope>NUCLEOTIDE SEQUENCE [LARGE SCALE GENOMIC DNA]</scope>
    <source>
        <strain evidence="3">JCM 16929</strain>
    </source>
</reference>
<dbReference type="InterPro" id="IPR010093">
    <property type="entry name" value="SinI_DNA-bd"/>
</dbReference>
<evidence type="ECO:0000313" key="3">
    <source>
        <dbReference type="Proteomes" id="UP001501490"/>
    </source>
</evidence>
<dbReference type="RefSeq" id="WP_344808720.1">
    <property type="nucleotide sequence ID" value="NZ_BAABAB010000044.1"/>
</dbReference>
<dbReference type="NCBIfam" id="TIGR01764">
    <property type="entry name" value="excise"/>
    <property type="match status" value="1"/>
</dbReference>
<proteinExistence type="predicted"/>
<dbReference type="Proteomes" id="UP001501490">
    <property type="component" value="Unassembled WGS sequence"/>
</dbReference>
<evidence type="ECO:0000313" key="2">
    <source>
        <dbReference type="EMBL" id="GAA3637055.1"/>
    </source>
</evidence>
<keyword evidence="3" id="KW-1185">Reference proteome</keyword>
<name>A0ABP7AP28_9ACTN</name>
<organism evidence="2 3">
    <name type="scientific">Microlunatus ginsengisoli</name>
    <dbReference type="NCBI Taxonomy" id="363863"/>
    <lineage>
        <taxon>Bacteria</taxon>
        <taxon>Bacillati</taxon>
        <taxon>Actinomycetota</taxon>
        <taxon>Actinomycetes</taxon>
        <taxon>Propionibacteriales</taxon>
        <taxon>Propionibacteriaceae</taxon>
        <taxon>Microlunatus</taxon>
    </lineage>
</organism>
<evidence type="ECO:0000259" key="1">
    <source>
        <dbReference type="Pfam" id="PF12728"/>
    </source>
</evidence>
<dbReference type="InterPro" id="IPR041657">
    <property type="entry name" value="HTH_17"/>
</dbReference>
<sequence>MTVGSTPGVALTPRWYTVAQVAELLGYGQTKVRMLIIAGDLRSLKDGRSRRVLPEWVDEYVQMRASQAETSWWSQ</sequence>
<dbReference type="Pfam" id="PF12728">
    <property type="entry name" value="HTH_17"/>
    <property type="match status" value="1"/>
</dbReference>
<comment type="caution">
    <text evidence="2">The sequence shown here is derived from an EMBL/GenBank/DDBJ whole genome shotgun (WGS) entry which is preliminary data.</text>
</comment>
<accession>A0ABP7AP28</accession>